<sequence length="187" mass="21553">MNKKDDIDILFENIEGTLDIMEPSADHEMRFLEKLKEQHKIVPLHTKKQNWRKPLAIAATVAIIFGMLSISLVLNQKEETDLASVSSKMEETQNFFTVAIQVQLEEIHKNPSPETEKLVKDAMVQLEKLENNYLQLQKDLLQSNHDKRVISAMITNFQKRATLLEGVLEKMNTVKTLNLLEDENNIL</sequence>
<dbReference type="Proteomes" id="UP001500459">
    <property type="component" value="Unassembled WGS sequence"/>
</dbReference>
<evidence type="ECO:0000256" key="1">
    <source>
        <dbReference type="SAM" id="Coils"/>
    </source>
</evidence>
<name>A0ABP7XF71_9FLAO</name>
<keyword evidence="1" id="KW-0175">Coiled coil</keyword>
<evidence type="ECO:0000313" key="3">
    <source>
        <dbReference type="EMBL" id="GAA4114191.1"/>
    </source>
</evidence>
<keyword evidence="2" id="KW-0812">Transmembrane</keyword>
<feature type="coiled-coil region" evidence="1">
    <location>
        <begin position="112"/>
        <end position="146"/>
    </location>
</feature>
<feature type="transmembrane region" description="Helical" evidence="2">
    <location>
        <begin position="55"/>
        <end position="74"/>
    </location>
</feature>
<dbReference type="RefSeq" id="WP_344925855.1">
    <property type="nucleotide sequence ID" value="NZ_BAABCW010000004.1"/>
</dbReference>
<organism evidence="3 4">
    <name type="scientific">Aquimarina addita</name>
    <dbReference type="NCBI Taxonomy" id="870485"/>
    <lineage>
        <taxon>Bacteria</taxon>
        <taxon>Pseudomonadati</taxon>
        <taxon>Bacteroidota</taxon>
        <taxon>Flavobacteriia</taxon>
        <taxon>Flavobacteriales</taxon>
        <taxon>Flavobacteriaceae</taxon>
        <taxon>Aquimarina</taxon>
    </lineage>
</organism>
<keyword evidence="2" id="KW-1133">Transmembrane helix</keyword>
<keyword evidence="4" id="KW-1185">Reference proteome</keyword>
<comment type="caution">
    <text evidence="3">The sequence shown here is derived from an EMBL/GenBank/DDBJ whole genome shotgun (WGS) entry which is preliminary data.</text>
</comment>
<dbReference type="EMBL" id="BAABCW010000004">
    <property type="protein sequence ID" value="GAA4114191.1"/>
    <property type="molecule type" value="Genomic_DNA"/>
</dbReference>
<keyword evidence="2" id="KW-0472">Membrane</keyword>
<evidence type="ECO:0008006" key="5">
    <source>
        <dbReference type="Google" id="ProtNLM"/>
    </source>
</evidence>
<accession>A0ABP7XF71</accession>
<reference evidence="4" key="1">
    <citation type="journal article" date="2019" name="Int. J. Syst. Evol. Microbiol.">
        <title>The Global Catalogue of Microorganisms (GCM) 10K type strain sequencing project: providing services to taxonomists for standard genome sequencing and annotation.</title>
        <authorList>
            <consortium name="The Broad Institute Genomics Platform"/>
            <consortium name="The Broad Institute Genome Sequencing Center for Infectious Disease"/>
            <person name="Wu L."/>
            <person name="Ma J."/>
        </authorList>
    </citation>
    <scope>NUCLEOTIDE SEQUENCE [LARGE SCALE GENOMIC DNA]</scope>
    <source>
        <strain evidence="4">JCM 17106</strain>
    </source>
</reference>
<evidence type="ECO:0000313" key="4">
    <source>
        <dbReference type="Proteomes" id="UP001500459"/>
    </source>
</evidence>
<evidence type="ECO:0000256" key="2">
    <source>
        <dbReference type="SAM" id="Phobius"/>
    </source>
</evidence>
<proteinExistence type="predicted"/>
<gene>
    <name evidence="3" type="ORF">GCM10022393_13500</name>
</gene>
<protein>
    <recommendedName>
        <fullName evidence="5">Anti-sigma factor</fullName>
    </recommendedName>
</protein>